<evidence type="ECO:0008006" key="4">
    <source>
        <dbReference type="Google" id="ProtNLM"/>
    </source>
</evidence>
<protein>
    <recommendedName>
        <fullName evidence="4">HEAT repeat domain-containing protein</fullName>
    </recommendedName>
</protein>
<dbReference type="EMBL" id="JBELOE010000296">
    <property type="protein sequence ID" value="MER2494395.1"/>
    <property type="molecule type" value="Genomic_DNA"/>
</dbReference>
<proteinExistence type="predicted"/>
<sequence length="303" mass="34536">MSVKFSDNPALTHHKLSQVPPLEKRQSQPIQQNTVEKESKQNALSKADYYLQQMSESSNDNELLKKLTELLAEDEQAALEALKNLDYLIFSGRRIGRLLVTHFAQYPDIIDSISHLEMFKNSQAHFLYEDVAAGLLSYHASHMSPTTLIAFISQDKHTSIALKATPSVGRQMMKNKADSAWVADTIASMPNIKNKESLLYGALEQWLQTDPNGLLNYLSIQAHRPAYDRVISQYVHQHKESNPEQVLEWAEKIENPESRYMAIYATAQELARKSPETYRSWIAKIDEPELKSRIEEAVGIFPH</sequence>
<dbReference type="Proteomes" id="UP001467690">
    <property type="component" value="Unassembled WGS sequence"/>
</dbReference>
<evidence type="ECO:0000313" key="2">
    <source>
        <dbReference type="EMBL" id="MER2494395.1"/>
    </source>
</evidence>
<reference evidence="2 3" key="1">
    <citation type="submission" date="2024-06" db="EMBL/GenBank/DDBJ databases">
        <authorList>
            <person name="Chen R.Y."/>
        </authorList>
    </citation>
    <scope>NUCLEOTIDE SEQUENCE [LARGE SCALE GENOMIC DNA]</scope>
    <source>
        <strain evidence="2 3">D2</strain>
    </source>
</reference>
<organism evidence="2 3">
    <name type="scientific">Catenovulum sediminis</name>
    <dbReference type="NCBI Taxonomy" id="1740262"/>
    <lineage>
        <taxon>Bacteria</taxon>
        <taxon>Pseudomonadati</taxon>
        <taxon>Pseudomonadota</taxon>
        <taxon>Gammaproteobacteria</taxon>
        <taxon>Alteromonadales</taxon>
        <taxon>Alteromonadaceae</taxon>
        <taxon>Catenovulum</taxon>
    </lineage>
</organism>
<evidence type="ECO:0000256" key="1">
    <source>
        <dbReference type="SAM" id="MobiDB-lite"/>
    </source>
</evidence>
<gene>
    <name evidence="2" type="ORF">ABS311_21175</name>
</gene>
<name>A0ABV1RN85_9ALTE</name>
<accession>A0ABV1RN85</accession>
<comment type="caution">
    <text evidence="2">The sequence shown here is derived from an EMBL/GenBank/DDBJ whole genome shotgun (WGS) entry which is preliminary data.</text>
</comment>
<dbReference type="RefSeq" id="WP_143873368.1">
    <property type="nucleotide sequence ID" value="NZ_CP041661.1"/>
</dbReference>
<feature type="region of interest" description="Disordered" evidence="1">
    <location>
        <begin position="1"/>
        <end position="41"/>
    </location>
</feature>
<keyword evidence="3" id="KW-1185">Reference proteome</keyword>
<evidence type="ECO:0000313" key="3">
    <source>
        <dbReference type="Proteomes" id="UP001467690"/>
    </source>
</evidence>